<dbReference type="InterPro" id="IPR024432">
    <property type="entry name" value="Put_RecE_PDDEXK-like_dom"/>
</dbReference>
<keyword evidence="1" id="KW-0547">Nucleotide-binding</keyword>
<proteinExistence type="predicted"/>
<feature type="non-terminal residue" evidence="5">
    <location>
        <position position="1"/>
    </location>
</feature>
<evidence type="ECO:0000256" key="3">
    <source>
        <dbReference type="ARBA" id="ARBA00022840"/>
    </source>
</evidence>
<reference evidence="5 6" key="1">
    <citation type="submission" date="2019-11" db="EMBL/GenBank/DDBJ databases">
        <title>Draft Genome Sequence of Plant Growth-Promoting Rhizosphere-Associated Bacteria.</title>
        <authorList>
            <person name="Vasilyev I.Y."/>
            <person name="Radchenko V."/>
            <person name="Ilnitskaya E.V."/>
        </authorList>
    </citation>
    <scope>NUCLEOTIDE SEQUENCE [LARGE SCALE GENOMIC DNA]</scope>
    <source>
        <strain evidence="5 6">VRA_1sq_f</strain>
    </source>
</reference>
<dbReference type="AlphaFoldDB" id="A0A6A8LTZ5"/>
<evidence type="ECO:0000256" key="2">
    <source>
        <dbReference type="ARBA" id="ARBA00022806"/>
    </source>
</evidence>
<dbReference type="Pfam" id="PF12684">
    <property type="entry name" value="DUF3799"/>
    <property type="match status" value="1"/>
</dbReference>
<keyword evidence="2" id="KW-0347">Helicase</keyword>
<organism evidence="5 6">
    <name type="scientific">Ligilactobacillus salivarius</name>
    <dbReference type="NCBI Taxonomy" id="1624"/>
    <lineage>
        <taxon>Bacteria</taxon>
        <taxon>Bacillati</taxon>
        <taxon>Bacillota</taxon>
        <taxon>Bacilli</taxon>
        <taxon>Lactobacillales</taxon>
        <taxon>Lactobacillaceae</taxon>
        <taxon>Ligilactobacillus</taxon>
    </lineage>
</organism>
<sequence>DHEAYSFNSPDAQYYMNESLELIRKNQDHIFEVMNGETEPKRCGVCEYCRQTKKITAFIDANDIEIY</sequence>
<feature type="domain" description="Putative exodeoxyribonuclease 8 PDDEXK-like" evidence="4">
    <location>
        <begin position="12"/>
        <end position="52"/>
    </location>
</feature>
<evidence type="ECO:0000313" key="6">
    <source>
        <dbReference type="Proteomes" id="UP000437575"/>
    </source>
</evidence>
<name>A0A6A8LTZ5_9LACO</name>
<evidence type="ECO:0000259" key="4">
    <source>
        <dbReference type="Pfam" id="PF12684"/>
    </source>
</evidence>
<keyword evidence="3" id="KW-0067">ATP-binding</keyword>
<dbReference type="Proteomes" id="UP000437575">
    <property type="component" value="Unassembled WGS sequence"/>
</dbReference>
<evidence type="ECO:0000256" key="1">
    <source>
        <dbReference type="ARBA" id="ARBA00022741"/>
    </source>
</evidence>
<accession>A0A6A8LTZ5</accession>
<dbReference type="EMBL" id="WKKZ01001194">
    <property type="protein sequence ID" value="MSE06673.1"/>
    <property type="molecule type" value="Genomic_DNA"/>
</dbReference>
<protein>
    <recommendedName>
        <fullName evidence="4">Putative exodeoxyribonuclease 8 PDDEXK-like domain-containing protein</fullName>
    </recommendedName>
</protein>
<dbReference type="GO" id="GO:0004386">
    <property type="term" value="F:helicase activity"/>
    <property type="evidence" value="ECO:0007669"/>
    <property type="project" value="UniProtKB-KW"/>
</dbReference>
<dbReference type="InterPro" id="IPR011604">
    <property type="entry name" value="PDDEXK-like_dom_sf"/>
</dbReference>
<gene>
    <name evidence="5" type="ORF">GKC34_13300</name>
</gene>
<keyword evidence="2" id="KW-0378">Hydrolase</keyword>
<dbReference type="GO" id="GO:0005524">
    <property type="term" value="F:ATP binding"/>
    <property type="evidence" value="ECO:0007669"/>
    <property type="project" value="UniProtKB-KW"/>
</dbReference>
<evidence type="ECO:0000313" key="5">
    <source>
        <dbReference type="EMBL" id="MSE06673.1"/>
    </source>
</evidence>
<dbReference type="Gene3D" id="3.90.320.10">
    <property type="match status" value="1"/>
</dbReference>
<comment type="caution">
    <text evidence="5">The sequence shown here is derived from an EMBL/GenBank/DDBJ whole genome shotgun (WGS) entry which is preliminary data.</text>
</comment>